<reference evidence="1" key="2">
    <citation type="submission" date="2022-11" db="EMBL/GenBank/DDBJ databases">
        <title>Draft genome sequence of Sellimonas catena strain 12EGH17.</title>
        <authorList>
            <person name="Atsushi H."/>
            <person name="Moriya O."/>
            <person name="Mitsuo S."/>
        </authorList>
    </citation>
    <scope>NUCLEOTIDE SEQUENCE</scope>
    <source>
        <strain evidence="1">12EGH17</strain>
    </source>
</reference>
<comment type="caution">
    <text evidence="1">The sequence shown here is derived from an EMBL/GenBank/DDBJ whole genome shotgun (WGS) entry which is preliminary data.</text>
</comment>
<dbReference type="Proteomes" id="UP001145145">
    <property type="component" value="Unassembled WGS sequence"/>
</dbReference>
<accession>A0A9W6C951</accession>
<protein>
    <submittedName>
        <fullName evidence="1">Uncharacterized protein</fullName>
    </submittedName>
</protein>
<evidence type="ECO:0000313" key="3">
    <source>
        <dbReference type="Proteomes" id="UP001145145"/>
    </source>
</evidence>
<sequence length="122" mass="13821">MMPADKPRNVSLAIHGHLWREQPDDALSREIPIQGGISIGNRFDMELKDGASCPGDYLYRSGSFGWDVESGMWGIFRVMKQSLRCKCKEVGGKLPFHFGGNKTSLMIQSIKKQKKKEKHRGR</sequence>
<evidence type="ECO:0000313" key="2">
    <source>
        <dbReference type="EMBL" id="GLG90744.1"/>
    </source>
</evidence>
<dbReference type="AlphaFoldDB" id="A0A9W6C951"/>
<reference evidence="2" key="4">
    <citation type="submission" date="2022-11" db="EMBL/GenBank/DDBJ databases">
        <title>Draft genome sequence of Sellimonas catena strain 18CBH55.</title>
        <authorList>
            <person name="Hisatomi A."/>
            <person name="Ohkuma M."/>
            <person name="Sakamoto M."/>
        </authorList>
    </citation>
    <scope>NUCLEOTIDE SEQUENCE</scope>
    <source>
        <strain evidence="2">18CBH55</strain>
    </source>
</reference>
<reference evidence="1 3" key="5">
    <citation type="journal article" date="2023" name="Int. J. Syst. Evol. Microbiol.">
        <title>Sellimonas catena sp. nov., isolated from human faeces.</title>
        <authorList>
            <person name="Hisatomi A."/>
            <person name="Ohkuma M."/>
            <person name="Sakamoto M."/>
        </authorList>
    </citation>
    <scope>NUCLEOTIDE SEQUENCE [LARGE SCALE GENOMIC DNA]</scope>
    <source>
        <strain evidence="1 3">12EGH17</strain>
        <strain evidence="2">18CBH55</strain>
    </source>
</reference>
<proteinExistence type="predicted"/>
<dbReference type="Proteomes" id="UP001145094">
    <property type="component" value="Unassembled WGS sequence"/>
</dbReference>
<dbReference type="EMBL" id="BSCH01000013">
    <property type="protein sequence ID" value="GLG90744.1"/>
    <property type="molecule type" value="Genomic_DNA"/>
</dbReference>
<evidence type="ECO:0000313" key="1">
    <source>
        <dbReference type="EMBL" id="GLG06087.1"/>
    </source>
</evidence>
<keyword evidence="3" id="KW-1185">Reference proteome</keyword>
<organism evidence="1 3">
    <name type="scientific">Sellimonas catena</name>
    <dbReference type="NCBI Taxonomy" id="2994035"/>
    <lineage>
        <taxon>Bacteria</taxon>
        <taxon>Bacillati</taxon>
        <taxon>Bacillota</taxon>
        <taxon>Clostridia</taxon>
        <taxon>Lachnospirales</taxon>
        <taxon>Lachnospiraceae</taxon>
        <taxon>Sellimonas</taxon>
    </lineage>
</organism>
<reference evidence="2" key="3">
    <citation type="submission" date="2022-11" db="EMBL/GenBank/DDBJ databases">
        <title>Draft genome sequence of Sellimonas catena strain 18CBH55.</title>
        <authorList>
            <person name="Atsushi H."/>
            <person name="Moriya O."/>
            <person name="Mitsuo S."/>
        </authorList>
    </citation>
    <scope>NUCLEOTIDE SEQUENCE</scope>
    <source>
        <strain evidence="2">18CBH55</strain>
    </source>
</reference>
<dbReference type="EMBL" id="BSBO01000046">
    <property type="protein sequence ID" value="GLG06087.1"/>
    <property type="molecule type" value="Genomic_DNA"/>
</dbReference>
<gene>
    <name evidence="1" type="ORF">Selli1_32610</name>
    <name evidence="2" type="ORF">Selli2_21710</name>
</gene>
<name>A0A9W6C951_9FIRM</name>
<reference evidence="1" key="1">
    <citation type="submission" date="2022-11" db="EMBL/GenBank/DDBJ databases">
        <title>Draft genome sequence of Sellimonas catena strain 12EGH17.</title>
        <authorList>
            <person name="Hisatomi A."/>
            <person name="Ohkuma M."/>
            <person name="Sakamoto M."/>
        </authorList>
    </citation>
    <scope>NUCLEOTIDE SEQUENCE</scope>
    <source>
        <strain evidence="1">12EGH17</strain>
    </source>
</reference>